<feature type="domain" description="Survival Motor Neuron Gemin2-binding" evidence="6">
    <location>
        <begin position="17"/>
        <end position="40"/>
    </location>
</feature>
<comment type="similarity">
    <text evidence="2">Belongs to the SMN family.</text>
</comment>
<dbReference type="PANTHER" id="PTHR39267:SF1">
    <property type="entry name" value="SURVIVAL MOTOR NEURON PROTEIN"/>
    <property type="match status" value="1"/>
</dbReference>
<gene>
    <name evidence="7" type="ORF">PCON_05523</name>
</gene>
<dbReference type="EMBL" id="HF935277">
    <property type="protein sequence ID" value="CCX05936.1"/>
    <property type="molecule type" value="Genomic_DNA"/>
</dbReference>
<dbReference type="GO" id="GO:0008380">
    <property type="term" value="P:RNA splicing"/>
    <property type="evidence" value="ECO:0007669"/>
    <property type="project" value="UniProtKB-KW"/>
</dbReference>
<evidence type="ECO:0000256" key="4">
    <source>
        <dbReference type="ARBA" id="ARBA00023187"/>
    </source>
</evidence>
<evidence type="ECO:0000256" key="5">
    <source>
        <dbReference type="ARBA" id="ARBA00023242"/>
    </source>
</evidence>
<dbReference type="OrthoDB" id="197400at2759"/>
<reference evidence="7 8" key="1">
    <citation type="journal article" date="2013" name="PLoS Genet.">
        <title>The genome and development-dependent transcriptomes of Pyronema confluens: a window into fungal evolution.</title>
        <authorList>
            <person name="Traeger S."/>
            <person name="Altegoer F."/>
            <person name="Freitag M."/>
            <person name="Gabaldon T."/>
            <person name="Kempken F."/>
            <person name="Kumar A."/>
            <person name="Marcet-Houben M."/>
            <person name="Poggeler S."/>
            <person name="Stajich J.E."/>
            <person name="Nowrousian M."/>
        </authorList>
    </citation>
    <scope>NUCLEOTIDE SEQUENCE [LARGE SCALE GENOMIC DNA]</scope>
    <source>
        <strain evidence="8">CBS 100304</strain>
        <tissue evidence="7">Vegetative mycelium</tissue>
    </source>
</reference>
<dbReference type="Pfam" id="PF20636">
    <property type="entry name" value="SMN_G2-BD"/>
    <property type="match status" value="1"/>
</dbReference>
<dbReference type="OMA" id="MMSWYFA"/>
<evidence type="ECO:0000256" key="3">
    <source>
        <dbReference type="ARBA" id="ARBA00022664"/>
    </source>
</evidence>
<dbReference type="AlphaFoldDB" id="U4KX96"/>
<evidence type="ECO:0000259" key="6">
    <source>
        <dbReference type="Pfam" id="PF20636"/>
    </source>
</evidence>
<evidence type="ECO:0000313" key="8">
    <source>
        <dbReference type="Proteomes" id="UP000018144"/>
    </source>
</evidence>
<evidence type="ECO:0000313" key="7">
    <source>
        <dbReference type="EMBL" id="CCX05936.1"/>
    </source>
</evidence>
<dbReference type="GO" id="GO:0005634">
    <property type="term" value="C:nucleus"/>
    <property type="evidence" value="ECO:0007669"/>
    <property type="project" value="UniProtKB-SubCell"/>
</dbReference>
<keyword evidence="5" id="KW-0539">Nucleus</keyword>
<evidence type="ECO:0000256" key="1">
    <source>
        <dbReference type="ARBA" id="ARBA00004123"/>
    </source>
</evidence>
<dbReference type="PANTHER" id="PTHR39267">
    <property type="entry name" value="SURVIVAL MOTOR NEURON-LIKE PROTEIN 1"/>
    <property type="match status" value="1"/>
</dbReference>
<comment type="subcellular location">
    <subcellularLocation>
        <location evidence="1">Nucleus</location>
    </subcellularLocation>
</comment>
<dbReference type="GO" id="GO:0006397">
    <property type="term" value="P:mRNA processing"/>
    <property type="evidence" value="ECO:0007669"/>
    <property type="project" value="UniProtKB-KW"/>
</dbReference>
<organism evidence="7 8">
    <name type="scientific">Pyronema omphalodes (strain CBS 100304)</name>
    <name type="common">Pyronema confluens</name>
    <dbReference type="NCBI Taxonomy" id="1076935"/>
    <lineage>
        <taxon>Eukaryota</taxon>
        <taxon>Fungi</taxon>
        <taxon>Dikarya</taxon>
        <taxon>Ascomycota</taxon>
        <taxon>Pezizomycotina</taxon>
        <taxon>Pezizomycetes</taxon>
        <taxon>Pezizales</taxon>
        <taxon>Pyronemataceae</taxon>
        <taxon>Pyronema</taxon>
    </lineage>
</organism>
<dbReference type="InterPro" id="IPR049481">
    <property type="entry name" value="SMN_G2-BD"/>
</dbReference>
<name>U4KX96_PYROM</name>
<dbReference type="InterPro" id="IPR047313">
    <property type="entry name" value="SMN_C"/>
</dbReference>
<dbReference type="eggNOG" id="KOG4327">
    <property type="taxonomic scope" value="Eukaryota"/>
</dbReference>
<dbReference type="CDD" id="cd22851">
    <property type="entry name" value="SMN_N"/>
    <property type="match status" value="1"/>
</dbReference>
<proteinExistence type="inferred from homology"/>
<accession>U4KX96</accession>
<sequence>MATAPSFNEKETNLTHAEIWDDSSLVEAWDDALKEYKKYHSIAAKGEDPEAVMKATESGVVATADQQTETEMRDAPAVKTAEPVIEDNSTHKAVLEVEIEDVKATDAPSVQTPHMPTPQQAQVEMPSFPFAQPHPAGPAAGFAIGGNDEAMRNLMMAWYWAGYYTGLQEGQQKAQQKP</sequence>
<keyword evidence="4" id="KW-0508">mRNA splicing</keyword>
<keyword evidence="8" id="KW-1185">Reference proteome</keyword>
<dbReference type="CDD" id="cd22852">
    <property type="entry name" value="SMN_C"/>
    <property type="match status" value="1"/>
</dbReference>
<dbReference type="STRING" id="1076935.U4KX96"/>
<dbReference type="Proteomes" id="UP000018144">
    <property type="component" value="Unassembled WGS sequence"/>
</dbReference>
<dbReference type="InterPro" id="IPR040424">
    <property type="entry name" value="Smn1"/>
</dbReference>
<evidence type="ECO:0000256" key="2">
    <source>
        <dbReference type="ARBA" id="ARBA00005371"/>
    </source>
</evidence>
<protein>
    <submittedName>
        <fullName evidence="7">Similar to Survival motor neuron-like protein 1 acc. no. Q09808</fullName>
    </submittedName>
</protein>
<keyword evidence="3" id="KW-0507">mRNA processing</keyword>